<feature type="transmembrane region" description="Helical" evidence="1">
    <location>
        <begin position="14"/>
        <end position="36"/>
    </location>
</feature>
<feature type="non-terminal residue" evidence="2">
    <location>
        <position position="1"/>
    </location>
</feature>
<reference evidence="2" key="1">
    <citation type="submission" date="2018-05" db="EMBL/GenBank/DDBJ databases">
        <authorList>
            <person name="Lanie J.A."/>
            <person name="Ng W.-L."/>
            <person name="Kazmierczak K.M."/>
            <person name="Andrzejewski T.M."/>
            <person name="Davidsen T.M."/>
            <person name="Wayne K.J."/>
            <person name="Tettelin H."/>
            <person name="Glass J.I."/>
            <person name="Rusch D."/>
            <person name="Podicherti R."/>
            <person name="Tsui H.-C.T."/>
            <person name="Winkler M.E."/>
        </authorList>
    </citation>
    <scope>NUCLEOTIDE SEQUENCE</scope>
</reference>
<keyword evidence="1" id="KW-0472">Membrane</keyword>
<accession>A0A382QUQ7</accession>
<proteinExistence type="predicted"/>
<evidence type="ECO:0000256" key="1">
    <source>
        <dbReference type="SAM" id="Phobius"/>
    </source>
</evidence>
<protein>
    <recommendedName>
        <fullName evidence="3">DUF5671 domain-containing protein</fullName>
    </recommendedName>
</protein>
<dbReference type="EMBL" id="UINC01117067">
    <property type="protein sequence ID" value="SVC89234.1"/>
    <property type="molecule type" value="Genomic_DNA"/>
</dbReference>
<name>A0A382QUQ7_9ZZZZ</name>
<sequence length="87" mass="9492">VETGDERSDLLRRLYLMAGLVIFAIVTIVSLAAGIPETLRYALLDINPGEESPGEPLSIAIVALPVWICYLVATLRNIRTSLIEPSQ</sequence>
<evidence type="ECO:0008006" key="3">
    <source>
        <dbReference type="Google" id="ProtNLM"/>
    </source>
</evidence>
<keyword evidence="1" id="KW-1133">Transmembrane helix</keyword>
<organism evidence="2">
    <name type="scientific">marine metagenome</name>
    <dbReference type="NCBI Taxonomy" id="408172"/>
    <lineage>
        <taxon>unclassified sequences</taxon>
        <taxon>metagenomes</taxon>
        <taxon>ecological metagenomes</taxon>
    </lineage>
</organism>
<gene>
    <name evidence="2" type="ORF">METZ01_LOCUS342088</name>
</gene>
<dbReference type="AlphaFoldDB" id="A0A382QUQ7"/>
<evidence type="ECO:0000313" key="2">
    <source>
        <dbReference type="EMBL" id="SVC89234.1"/>
    </source>
</evidence>
<keyword evidence="1" id="KW-0812">Transmembrane</keyword>
<feature type="transmembrane region" description="Helical" evidence="1">
    <location>
        <begin position="56"/>
        <end position="73"/>
    </location>
</feature>